<dbReference type="EMBL" id="CP015220">
    <property type="protein sequence ID" value="AMY24616.1"/>
    <property type="molecule type" value="Genomic_DNA"/>
</dbReference>
<keyword evidence="2" id="KW-1185">Reference proteome</keyword>
<dbReference type="Proteomes" id="UP000076038">
    <property type="component" value="Chromosome"/>
</dbReference>
<dbReference type="RefSeq" id="WP_063216633.1">
    <property type="nucleotide sequence ID" value="NZ_CP015220.1"/>
</dbReference>
<evidence type="ECO:0008006" key="3">
    <source>
        <dbReference type="Google" id="ProtNLM"/>
    </source>
</evidence>
<dbReference type="PATRIC" id="fig|1653479.3.peg.3373"/>
<dbReference type="OrthoDB" id="9794241at2"/>
<reference evidence="2" key="2">
    <citation type="submission" date="2016-04" db="EMBL/GenBank/DDBJ databases">
        <title>Complete Genome and Plasmid Sequences for Rhodococcus fascians D188 and Draft Sequences for Rhodococcus spp. Isolates PBTS 1 and PBTS 2.</title>
        <authorList>
            <person name="Stamer R."/>
            <person name="Vereecke D."/>
            <person name="Zhang Y."/>
            <person name="Schilkey F."/>
            <person name="Devitt N."/>
            <person name="Randall J."/>
        </authorList>
    </citation>
    <scope>NUCLEOTIDE SEQUENCE [LARGE SCALE GENOMIC DNA]</scope>
    <source>
        <strain evidence="2">PBTS2</strain>
    </source>
</reference>
<proteinExistence type="predicted"/>
<protein>
    <recommendedName>
        <fullName evidence="3">TIGR02453 family protein</fullName>
    </recommendedName>
</protein>
<evidence type="ECO:0000313" key="1">
    <source>
        <dbReference type="EMBL" id="AMY24616.1"/>
    </source>
</evidence>
<organism evidence="1 2">
    <name type="scientific">Rhodococcoides fascians</name>
    <name type="common">Rhodococcus fascians</name>
    <dbReference type="NCBI Taxonomy" id="1828"/>
    <lineage>
        <taxon>Bacteria</taxon>
        <taxon>Bacillati</taxon>
        <taxon>Actinomycetota</taxon>
        <taxon>Actinomycetes</taxon>
        <taxon>Mycobacteriales</taxon>
        <taxon>Nocardiaceae</taxon>
        <taxon>Rhodococcoides</taxon>
    </lineage>
</organism>
<dbReference type="Pfam" id="PF09365">
    <property type="entry name" value="DUF2461"/>
    <property type="match status" value="1"/>
</dbReference>
<evidence type="ECO:0000313" key="2">
    <source>
        <dbReference type="Proteomes" id="UP000076038"/>
    </source>
</evidence>
<dbReference type="InterPro" id="IPR012808">
    <property type="entry name" value="CHP02453"/>
</dbReference>
<sequence length="211" mass="23525">MTAGFTGIPFTALDFYEDLEADNSKLWWNEHKDVYDSAVKAPMTALLAYLEPEFGSAKLFRPYRDVRFSKDKTPYKSHQGGFVARGDSLGYYVQIDPAGLFVAGGFYNSSPDSIARFRKTVDDDVRGAELETLLATLTKSGFEIGGDTLKTKPRGYEVDHPRIDLLRHKTLTAGKHFGSPAWLESPKAATKVRDSWRALSPLVEWSAALHT</sequence>
<name>A0A143QPC4_RHOFA</name>
<dbReference type="PANTHER" id="PTHR36452:SF1">
    <property type="entry name" value="DUF2461 DOMAIN-CONTAINING PROTEIN"/>
    <property type="match status" value="1"/>
</dbReference>
<dbReference type="PIRSF" id="PIRSF028451">
    <property type="entry name" value="UCP028451"/>
    <property type="match status" value="1"/>
</dbReference>
<dbReference type="PANTHER" id="PTHR36452">
    <property type="entry name" value="CHROMOSOME 12, WHOLE GENOME SHOTGUN SEQUENCE"/>
    <property type="match status" value="1"/>
</dbReference>
<gene>
    <name evidence="1" type="ORF">A3Q41_03325</name>
</gene>
<dbReference type="NCBIfam" id="TIGR02453">
    <property type="entry name" value="TIGR02453 family protein"/>
    <property type="match status" value="1"/>
</dbReference>
<dbReference type="InterPro" id="IPR015996">
    <property type="entry name" value="UCP028451"/>
</dbReference>
<accession>A0A143QPC4</accession>
<dbReference type="KEGG" id="rhs:A3Q41_03325"/>
<dbReference type="AlphaFoldDB" id="A0A143QPC4"/>
<reference evidence="1 2" key="1">
    <citation type="journal article" date="2016" name="Genome Announc.">
        <title>Complete Genome and Plasmid Sequences for Rhodococcus fascians D188 and Draft Sequences for Rhodococcus Isolates PBTS 1 and PBTS 2.</title>
        <authorList>
            <person name="Stamler R.A."/>
            <person name="Vereecke D."/>
            <person name="Zhang Y."/>
            <person name="Schilkey F."/>
            <person name="Devitt N."/>
            <person name="Randall J.J."/>
        </authorList>
    </citation>
    <scope>NUCLEOTIDE SEQUENCE [LARGE SCALE GENOMIC DNA]</scope>
    <source>
        <strain evidence="1 2">PBTS2</strain>
    </source>
</reference>